<evidence type="ECO:0000313" key="1">
    <source>
        <dbReference type="EMBL" id="MEB8336925.1"/>
    </source>
</evidence>
<dbReference type="EMBL" id="JAOZYC010000024">
    <property type="protein sequence ID" value="MEB8336925.1"/>
    <property type="molecule type" value="Genomic_DNA"/>
</dbReference>
<reference evidence="1 2" key="1">
    <citation type="submission" date="2022-10" db="EMBL/GenBank/DDBJ databases">
        <authorList>
            <person name="Xie J."/>
            <person name="Shen N."/>
        </authorList>
    </citation>
    <scope>NUCLEOTIDE SEQUENCE [LARGE SCALE GENOMIC DNA]</scope>
    <source>
        <strain evidence="1 2">YIM65594</strain>
    </source>
</reference>
<evidence type="ECO:0000313" key="2">
    <source>
        <dbReference type="Proteomes" id="UP001354931"/>
    </source>
</evidence>
<keyword evidence="2" id="KW-1185">Reference proteome</keyword>
<dbReference type="Proteomes" id="UP001354931">
    <property type="component" value="Unassembled WGS sequence"/>
</dbReference>
<accession>A0ABU6EYU1</accession>
<protein>
    <submittedName>
        <fullName evidence="1">DUF4380 domain-containing protein</fullName>
    </submittedName>
</protein>
<dbReference type="RefSeq" id="WP_326014557.1">
    <property type="nucleotide sequence ID" value="NZ_JAOZYC010000024.1"/>
</dbReference>
<comment type="caution">
    <text evidence="1">The sequence shown here is derived from an EMBL/GenBank/DDBJ whole genome shotgun (WGS) entry which is preliminary data.</text>
</comment>
<dbReference type="Pfam" id="PF14315">
    <property type="entry name" value="DUF4380"/>
    <property type="match status" value="1"/>
</dbReference>
<dbReference type="InterPro" id="IPR025488">
    <property type="entry name" value="DUF4380"/>
</dbReference>
<proteinExistence type="predicted"/>
<name>A0ABU6EYU1_9ACTN</name>
<organism evidence="1 2">
    <name type="scientific">Streptomyces endophyticus</name>
    <dbReference type="NCBI Taxonomy" id="714166"/>
    <lineage>
        <taxon>Bacteria</taxon>
        <taxon>Bacillati</taxon>
        <taxon>Actinomycetota</taxon>
        <taxon>Actinomycetes</taxon>
        <taxon>Kitasatosporales</taxon>
        <taxon>Streptomycetaceae</taxon>
        <taxon>Streptomyces</taxon>
    </lineage>
</organism>
<gene>
    <name evidence="1" type="ORF">OKJ99_05270</name>
</gene>
<sequence length="432" mass="45545">MNGTPDLRRVHAAPRRVSGHTVIDVVGDRLGLVLAPQLGGRILSLCLDGQEFLHRSDTLLDAECGAVDPATVGPHGGEMADWRNWGGDKTWPAPQGWSGPDEWAGPPDPVLDSGPYVPRIEHGPDGRQVCVALTSAPDPRTGLQLRREIQLGAGGTDFALRLIGTNVSERPVRWALWNVTQLPGHPPRQEGDGVWIGLAPDGPTATPLVAGTGNPRVERHGPRLAHVPAQDVVGKAGFPAASGWIAHVGPAGTWAHRFPVHAAAGYPDEGARAEVWLEHPLDEPLRHLGGLQPTNRIVECEVLGPYVELAPGESMRLDTSVLLGPHGGAVTEVGPWGWWNLPLGLRKDTDGGIRLSGRLVPCADSDTPLTLGVTPRGARAATLHRTDLLVRAGQPLDLDGLPPLALVESGAVVEVFLGEGDGENCAGSAVCP</sequence>